<reference evidence="4" key="2">
    <citation type="submission" date="2023-01" db="EMBL/GenBank/DDBJ databases">
        <title>Draft genome sequence of Litoribrevibacter albus strain NBRC 110071.</title>
        <authorList>
            <person name="Sun Q."/>
            <person name="Mori K."/>
        </authorList>
    </citation>
    <scope>NUCLEOTIDE SEQUENCE</scope>
    <source>
        <strain evidence="4">NBRC 110071</strain>
    </source>
</reference>
<comment type="caution">
    <text evidence="4">The sequence shown here is derived from an EMBL/GenBank/DDBJ whole genome shotgun (WGS) entry which is preliminary data.</text>
</comment>
<dbReference type="CDD" id="cd07813">
    <property type="entry name" value="COQ10p_like"/>
    <property type="match status" value="1"/>
</dbReference>
<keyword evidence="5" id="KW-1185">Reference proteome</keyword>
<sequence>MAVIERSALVLHSARQMFDLVNDVIHYPSFLPWCDGVEIHSQSEEEVVASLNINKGGVKQRFTTCNQLIEGHRIEMRLVDGPFSSLSGAWGFKALNETACKVSLDLHFEVSGSLTNIAVGKVFQQVANAMVDAFVKRAGEVYGA</sequence>
<proteinExistence type="inferred from homology"/>
<keyword evidence="2" id="KW-1277">Toxin-antitoxin system</keyword>
<accession>A0AA37S5K7</accession>
<dbReference type="PANTHER" id="PTHR12901">
    <property type="entry name" value="SPERM PROTEIN HOMOLOG"/>
    <property type="match status" value="1"/>
</dbReference>
<keyword evidence="4" id="KW-0830">Ubiquinone</keyword>
<reference evidence="4" key="1">
    <citation type="journal article" date="2014" name="Int. J. Syst. Evol. Microbiol.">
        <title>Complete genome sequence of Corynebacterium casei LMG S-19264T (=DSM 44701T), isolated from a smear-ripened cheese.</title>
        <authorList>
            <consortium name="US DOE Joint Genome Institute (JGI-PGF)"/>
            <person name="Walter F."/>
            <person name="Albersmeier A."/>
            <person name="Kalinowski J."/>
            <person name="Ruckert C."/>
        </authorList>
    </citation>
    <scope>NUCLEOTIDE SEQUENCE</scope>
    <source>
        <strain evidence="4">NBRC 110071</strain>
    </source>
</reference>
<dbReference type="SUPFAM" id="SSF55961">
    <property type="entry name" value="Bet v1-like"/>
    <property type="match status" value="1"/>
</dbReference>
<protein>
    <submittedName>
        <fullName evidence="4">Ubiquinone-binding protein</fullName>
    </submittedName>
</protein>
<evidence type="ECO:0000313" key="5">
    <source>
        <dbReference type="Proteomes" id="UP001161389"/>
    </source>
</evidence>
<evidence type="ECO:0000259" key="3">
    <source>
        <dbReference type="Pfam" id="PF03364"/>
    </source>
</evidence>
<dbReference type="EMBL" id="BSNM01000002">
    <property type="protein sequence ID" value="GLQ29676.1"/>
    <property type="molecule type" value="Genomic_DNA"/>
</dbReference>
<gene>
    <name evidence="4" type="primary">yfjG</name>
    <name evidence="4" type="ORF">GCM10007876_01540</name>
</gene>
<organism evidence="4 5">
    <name type="scientific">Litoribrevibacter albus</name>
    <dbReference type="NCBI Taxonomy" id="1473156"/>
    <lineage>
        <taxon>Bacteria</taxon>
        <taxon>Pseudomonadati</taxon>
        <taxon>Pseudomonadota</taxon>
        <taxon>Gammaproteobacteria</taxon>
        <taxon>Oceanospirillales</taxon>
        <taxon>Oceanospirillaceae</taxon>
        <taxon>Litoribrevibacter</taxon>
    </lineage>
</organism>
<evidence type="ECO:0000256" key="2">
    <source>
        <dbReference type="ARBA" id="ARBA00022649"/>
    </source>
</evidence>
<dbReference type="InterPro" id="IPR044996">
    <property type="entry name" value="COQ10-like"/>
</dbReference>
<dbReference type="Proteomes" id="UP001161389">
    <property type="component" value="Unassembled WGS sequence"/>
</dbReference>
<dbReference type="InterPro" id="IPR005031">
    <property type="entry name" value="COQ10_START"/>
</dbReference>
<evidence type="ECO:0000313" key="4">
    <source>
        <dbReference type="EMBL" id="GLQ29676.1"/>
    </source>
</evidence>
<dbReference type="PANTHER" id="PTHR12901:SF10">
    <property type="entry name" value="COENZYME Q-BINDING PROTEIN COQ10, MITOCHONDRIAL"/>
    <property type="match status" value="1"/>
</dbReference>
<dbReference type="Pfam" id="PF03364">
    <property type="entry name" value="Polyketide_cyc"/>
    <property type="match status" value="1"/>
</dbReference>
<dbReference type="Gene3D" id="3.30.530.20">
    <property type="match status" value="1"/>
</dbReference>
<feature type="domain" description="Coenzyme Q-binding protein COQ10 START" evidence="3">
    <location>
        <begin position="12"/>
        <end position="134"/>
    </location>
</feature>
<comment type="similarity">
    <text evidence="1">Belongs to the ribosome association toxin RatA family.</text>
</comment>
<dbReference type="GO" id="GO:0048039">
    <property type="term" value="F:ubiquinone binding"/>
    <property type="evidence" value="ECO:0007669"/>
    <property type="project" value="InterPro"/>
</dbReference>
<dbReference type="AlphaFoldDB" id="A0AA37S5K7"/>
<dbReference type="InterPro" id="IPR023393">
    <property type="entry name" value="START-like_dom_sf"/>
</dbReference>
<dbReference type="GO" id="GO:0045333">
    <property type="term" value="P:cellular respiration"/>
    <property type="evidence" value="ECO:0007669"/>
    <property type="project" value="InterPro"/>
</dbReference>
<dbReference type="RefSeq" id="WP_284377600.1">
    <property type="nucleotide sequence ID" value="NZ_BSNM01000002.1"/>
</dbReference>
<name>A0AA37S5K7_9GAMM</name>
<evidence type="ECO:0000256" key="1">
    <source>
        <dbReference type="ARBA" id="ARBA00008918"/>
    </source>
</evidence>